<evidence type="ECO:0000313" key="3">
    <source>
        <dbReference type="EMBL" id="AGZ41332.1"/>
    </source>
</evidence>
<dbReference type="RefSeq" id="WP_023361391.1">
    <property type="nucleotide sequence ID" value="NC_022657.1"/>
</dbReference>
<dbReference type="KEGG" id="afs:AFR_15250"/>
<reference evidence="3 4" key="1">
    <citation type="journal article" date="2014" name="J. Biotechnol.">
        <title>Complete genome sequence of the actinobacterium Actinoplanes friuliensis HAG 010964, producer of the lipopeptide antibiotic friulimycin.</title>
        <authorList>
            <person name="Ruckert C."/>
            <person name="Szczepanowski R."/>
            <person name="Albersmeier A."/>
            <person name="Goesmann A."/>
            <person name="Fischer N."/>
            <person name="Steinkamper A."/>
            <person name="Puhler A."/>
            <person name="Biener R."/>
            <person name="Schwartz D."/>
            <person name="Kalinowski J."/>
        </authorList>
    </citation>
    <scope>NUCLEOTIDE SEQUENCE [LARGE SCALE GENOMIC DNA]</scope>
    <source>
        <strain evidence="3 4">DSM 7358</strain>
    </source>
</reference>
<keyword evidence="2" id="KW-1133">Transmembrane helix</keyword>
<keyword evidence="2" id="KW-0812">Transmembrane</keyword>
<dbReference type="AlphaFoldDB" id="U5VX14"/>
<sequence>MISENDLRDRLDAVDVPPTGLRVETLVAQGRKRVLQRRTVRAACGVALATGLLVGVPSVLLNPGGGGTTNPIGDEPASSASAEGPREPTAVPGLPTVRCAGKMLAVPAGMTTVQPVAVDTSGRYIVGNDVRMSELDTPEGKVAGVGDSQAILWTDGTPQALPKLGDWVSASAVNADGVVAAIAGPKDKWADAVIRYTGGVPHKLTPLTGKWTFESAEINTAGDIVANATRQSTAGNRIDAVMLWKAGAQTATKLPLPLGAEARSILDDDRIVGVLAKGSQISDLNSYVWTPQGKGTKLENPQGQNGSVYEARGDWATGNLWPAGAVARWNLKTGEVTEVAVDAPGNSINASGWIASAGTIMRDDANVELQLADDDVKGEPIAVSDTGVVVGLPFDGSSGAISWRCER</sequence>
<keyword evidence="2" id="KW-0472">Membrane</keyword>
<accession>U5VX14</accession>
<dbReference type="STRING" id="1246995.AFR_15250"/>
<dbReference type="OrthoDB" id="3357943at2"/>
<dbReference type="Proteomes" id="UP000017746">
    <property type="component" value="Chromosome"/>
</dbReference>
<gene>
    <name evidence="3" type="ORF">AFR_15250</name>
</gene>
<dbReference type="EMBL" id="CP006272">
    <property type="protein sequence ID" value="AGZ41332.1"/>
    <property type="molecule type" value="Genomic_DNA"/>
</dbReference>
<feature type="transmembrane region" description="Helical" evidence="2">
    <location>
        <begin position="40"/>
        <end position="61"/>
    </location>
</feature>
<dbReference type="HOGENOM" id="CLU_675493_0_0_11"/>
<organism evidence="3 4">
    <name type="scientific">Actinoplanes friuliensis DSM 7358</name>
    <dbReference type="NCBI Taxonomy" id="1246995"/>
    <lineage>
        <taxon>Bacteria</taxon>
        <taxon>Bacillati</taxon>
        <taxon>Actinomycetota</taxon>
        <taxon>Actinomycetes</taxon>
        <taxon>Micromonosporales</taxon>
        <taxon>Micromonosporaceae</taxon>
        <taxon>Actinoplanes</taxon>
    </lineage>
</organism>
<protein>
    <submittedName>
        <fullName evidence="3">Uncharacterized protein</fullName>
    </submittedName>
</protein>
<proteinExistence type="predicted"/>
<dbReference type="PATRIC" id="fig|1246995.3.peg.3096"/>
<evidence type="ECO:0000256" key="1">
    <source>
        <dbReference type="SAM" id="MobiDB-lite"/>
    </source>
</evidence>
<evidence type="ECO:0000256" key="2">
    <source>
        <dbReference type="SAM" id="Phobius"/>
    </source>
</evidence>
<name>U5VX14_9ACTN</name>
<evidence type="ECO:0000313" key="4">
    <source>
        <dbReference type="Proteomes" id="UP000017746"/>
    </source>
</evidence>
<dbReference type="eggNOG" id="COG5563">
    <property type="taxonomic scope" value="Bacteria"/>
</dbReference>
<keyword evidence="4" id="KW-1185">Reference proteome</keyword>
<feature type="region of interest" description="Disordered" evidence="1">
    <location>
        <begin position="65"/>
        <end position="93"/>
    </location>
</feature>